<evidence type="ECO:0000313" key="2">
    <source>
        <dbReference type="Proteomes" id="UP000319432"/>
    </source>
</evidence>
<keyword evidence="2" id="KW-1185">Reference proteome</keyword>
<organism evidence="1 2">
    <name type="scientific">Brevibacillus laterosporus</name>
    <name type="common">Bacillus laterosporus</name>
    <dbReference type="NCBI Taxonomy" id="1465"/>
    <lineage>
        <taxon>Bacteria</taxon>
        <taxon>Bacillati</taxon>
        <taxon>Bacillota</taxon>
        <taxon>Bacilli</taxon>
        <taxon>Bacillales</taxon>
        <taxon>Paenibacillaceae</taxon>
        <taxon>Brevibacillus</taxon>
    </lineage>
</organism>
<evidence type="ECO:0008006" key="3">
    <source>
        <dbReference type="Google" id="ProtNLM"/>
    </source>
</evidence>
<dbReference type="Proteomes" id="UP000319432">
    <property type="component" value="Chromosome"/>
</dbReference>
<sequence length="83" mass="9709">MKWYRNGETHRFSQPVGKQYKYGKSGSSHLDEMTQKDLKIRQLEMQIEVLKKYLERTTKEKGGGKINYNGGCREFSGEISNFN</sequence>
<dbReference type="AlphaFoldDB" id="A0A518VCV1"/>
<name>A0A518VCV1_BRELA</name>
<gene>
    <name evidence="1" type="ORF">EEL30_22575</name>
</gene>
<dbReference type="EMBL" id="CP033464">
    <property type="protein sequence ID" value="QDX94826.1"/>
    <property type="molecule type" value="Genomic_DNA"/>
</dbReference>
<proteinExistence type="predicted"/>
<reference evidence="1 2" key="1">
    <citation type="submission" date="2018-11" db="EMBL/GenBank/DDBJ databases">
        <title>Phylogenetic determinants of toxin gene distribution in genomes of Brevibacillus laterosporus.</title>
        <authorList>
            <person name="Glare T.R."/>
            <person name="Durrant A."/>
            <person name="Berry C."/>
            <person name="Palma L."/>
            <person name="Ormskirk M."/>
            <person name="Cox M.O."/>
        </authorList>
    </citation>
    <scope>NUCLEOTIDE SEQUENCE [LARGE SCALE GENOMIC DNA]</scope>
    <source>
        <strain evidence="1 2">1821L</strain>
    </source>
</reference>
<accession>A0A518VCV1</accession>
<evidence type="ECO:0000313" key="1">
    <source>
        <dbReference type="EMBL" id="QDX94826.1"/>
    </source>
</evidence>
<protein>
    <recommendedName>
        <fullName evidence="3">Transposase</fullName>
    </recommendedName>
</protein>